<organism evidence="1 2">
    <name type="scientific">Rachicladosporium monterosium</name>
    <dbReference type="NCBI Taxonomy" id="1507873"/>
    <lineage>
        <taxon>Eukaryota</taxon>
        <taxon>Fungi</taxon>
        <taxon>Dikarya</taxon>
        <taxon>Ascomycota</taxon>
        <taxon>Pezizomycotina</taxon>
        <taxon>Dothideomycetes</taxon>
        <taxon>Dothideomycetidae</taxon>
        <taxon>Cladosporiales</taxon>
        <taxon>Cladosporiaceae</taxon>
        <taxon>Rachicladosporium</taxon>
    </lineage>
</organism>
<dbReference type="Proteomes" id="UP001308179">
    <property type="component" value="Unassembled WGS sequence"/>
</dbReference>
<keyword evidence="2" id="KW-1185">Reference proteome</keyword>
<accession>A0ABR0L5Y5</accession>
<sequence>MVAELEPSAMVVVTEEALDDDAEIIEAAEDALLAELDDTEVIEAAEDVSDDGVADVTDDTGVGGAVTDDTWDVVAVVPDAVVAEPAVVLVVDPEVLPVLW</sequence>
<evidence type="ECO:0000313" key="2">
    <source>
        <dbReference type="Proteomes" id="UP001308179"/>
    </source>
</evidence>
<gene>
    <name evidence="1" type="ORF">LTR32_004403</name>
</gene>
<reference evidence="1 2" key="1">
    <citation type="submission" date="2023-08" db="EMBL/GenBank/DDBJ databases">
        <title>Black Yeasts Isolated from many extreme environments.</title>
        <authorList>
            <person name="Coleine C."/>
            <person name="Stajich J.E."/>
            <person name="Selbmann L."/>
        </authorList>
    </citation>
    <scope>NUCLEOTIDE SEQUENCE [LARGE SCALE GENOMIC DNA]</scope>
    <source>
        <strain evidence="1 2">CCFEE 5386</strain>
    </source>
</reference>
<comment type="caution">
    <text evidence="1">The sequence shown here is derived from an EMBL/GenBank/DDBJ whole genome shotgun (WGS) entry which is preliminary data.</text>
</comment>
<protein>
    <submittedName>
        <fullName evidence="1">Uncharacterized protein</fullName>
    </submittedName>
</protein>
<name>A0ABR0L5Y5_9PEZI</name>
<dbReference type="EMBL" id="JAVRRR010000311">
    <property type="protein sequence ID" value="KAK5143479.1"/>
    <property type="molecule type" value="Genomic_DNA"/>
</dbReference>
<evidence type="ECO:0000313" key="1">
    <source>
        <dbReference type="EMBL" id="KAK5143479.1"/>
    </source>
</evidence>
<proteinExistence type="predicted"/>